<protein>
    <submittedName>
        <fullName evidence="1">Uncharacterized protein</fullName>
    </submittedName>
</protein>
<sequence>MSKKKKKNSRSLESVAQELVSAMMTSAYLLEKALSSNDDVSISTGESCEQQR</sequence>
<accession>A0A2Z6ZQR9</accession>
<proteinExistence type="predicted"/>
<dbReference type="EMBL" id="KV249844">
    <property type="protein sequence ID" value="KZT75415.1"/>
    <property type="molecule type" value="Genomic_DNA"/>
</dbReference>
<organism evidence="1 2">
    <name type="scientific">Dorcoceras hygrometricum</name>
    <dbReference type="NCBI Taxonomy" id="472368"/>
    <lineage>
        <taxon>Eukaryota</taxon>
        <taxon>Viridiplantae</taxon>
        <taxon>Streptophyta</taxon>
        <taxon>Embryophyta</taxon>
        <taxon>Tracheophyta</taxon>
        <taxon>Spermatophyta</taxon>
        <taxon>Magnoliopsida</taxon>
        <taxon>eudicotyledons</taxon>
        <taxon>Gunneridae</taxon>
        <taxon>Pentapetalae</taxon>
        <taxon>asterids</taxon>
        <taxon>lamiids</taxon>
        <taxon>Lamiales</taxon>
        <taxon>Gesneriaceae</taxon>
        <taxon>Didymocarpoideae</taxon>
        <taxon>Trichosporeae</taxon>
        <taxon>Loxocarpinae</taxon>
        <taxon>Dorcoceras</taxon>
    </lineage>
</organism>
<reference evidence="1 2" key="1">
    <citation type="journal article" date="2015" name="Proc. Natl. Acad. Sci. U.S.A.">
        <title>The resurrection genome of Boea hygrometrica: A blueprint for survival of dehydration.</title>
        <authorList>
            <person name="Xiao L."/>
            <person name="Yang G."/>
            <person name="Zhang L."/>
            <person name="Yang X."/>
            <person name="Zhao S."/>
            <person name="Ji Z."/>
            <person name="Zhou Q."/>
            <person name="Hu M."/>
            <person name="Wang Y."/>
            <person name="Chen M."/>
            <person name="Xu Y."/>
            <person name="Jin H."/>
            <person name="Xiao X."/>
            <person name="Hu G."/>
            <person name="Bao F."/>
            <person name="Hu Y."/>
            <person name="Wan P."/>
            <person name="Li L."/>
            <person name="Deng X."/>
            <person name="Kuang T."/>
            <person name="Xiang C."/>
            <person name="Zhu J.K."/>
            <person name="Oliver M.J."/>
            <person name="He Y."/>
        </authorList>
    </citation>
    <scope>NUCLEOTIDE SEQUENCE [LARGE SCALE GENOMIC DNA]</scope>
    <source>
        <strain evidence="2">cv. XS01</strain>
    </source>
</reference>
<evidence type="ECO:0000313" key="2">
    <source>
        <dbReference type="Proteomes" id="UP000250235"/>
    </source>
</evidence>
<dbReference type="Proteomes" id="UP000250235">
    <property type="component" value="Unassembled WGS sequence"/>
</dbReference>
<evidence type="ECO:0000313" key="1">
    <source>
        <dbReference type="EMBL" id="KZT75415.1"/>
    </source>
</evidence>
<keyword evidence="2" id="KW-1185">Reference proteome</keyword>
<gene>
    <name evidence="1" type="ORF">F511_47561</name>
</gene>
<dbReference type="AlphaFoldDB" id="A0A2Z6ZQR9"/>
<name>A0A2Z6ZQR9_9LAMI</name>